<reference evidence="1" key="1">
    <citation type="submission" date="2022-07" db="EMBL/GenBank/DDBJ databases">
        <title>Genome analysis of Parmales, a sister group of diatoms, reveals the evolutionary specialization of diatoms from phago-mixotrophs to photoautotrophs.</title>
        <authorList>
            <person name="Ban H."/>
            <person name="Sato S."/>
            <person name="Yoshikawa S."/>
            <person name="Kazumasa Y."/>
            <person name="Nakamura Y."/>
            <person name="Ichinomiya M."/>
            <person name="Saitoh K."/>
            <person name="Sato N."/>
            <person name="Blanc-Mathieu R."/>
            <person name="Endo H."/>
            <person name="Kuwata A."/>
            <person name="Ogata H."/>
        </authorList>
    </citation>
    <scope>NUCLEOTIDE SEQUENCE</scope>
</reference>
<dbReference type="AlphaFoldDB" id="A0A9W6Z812"/>
<proteinExistence type="predicted"/>
<evidence type="ECO:0000313" key="1">
    <source>
        <dbReference type="EMBL" id="GMH47381.1"/>
    </source>
</evidence>
<dbReference type="Proteomes" id="UP001165082">
    <property type="component" value="Unassembled WGS sequence"/>
</dbReference>
<dbReference type="EMBL" id="BRXZ01001835">
    <property type="protein sequence ID" value="GMH47381.1"/>
    <property type="molecule type" value="Genomic_DNA"/>
</dbReference>
<name>A0A9W6Z812_9STRA</name>
<organism evidence="1 2">
    <name type="scientific">Triparma retinervis</name>
    <dbReference type="NCBI Taxonomy" id="2557542"/>
    <lineage>
        <taxon>Eukaryota</taxon>
        <taxon>Sar</taxon>
        <taxon>Stramenopiles</taxon>
        <taxon>Ochrophyta</taxon>
        <taxon>Bolidophyceae</taxon>
        <taxon>Parmales</taxon>
        <taxon>Triparmaceae</taxon>
        <taxon>Triparma</taxon>
    </lineage>
</organism>
<accession>A0A9W6Z812</accession>
<sequence>MIRGLLNDPPSVSLMLTGGYGVVDEKLSYVVTPNPSQVALKDPKYLKEFTKIQAEAAARSQTIRLAFHNVAGGYSRAVVEGVMDAIVEST</sequence>
<protein>
    <submittedName>
        <fullName evidence="1">Uncharacterized protein</fullName>
    </submittedName>
</protein>
<gene>
    <name evidence="1" type="ORF">TrRE_jg12689</name>
</gene>
<comment type="caution">
    <text evidence="1">The sequence shown here is derived from an EMBL/GenBank/DDBJ whole genome shotgun (WGS) entry which is preliminary data.</text>
</comment>
<evidence type="ECO:0000313" key="2">
    <source>
        <dbReference type="Proteomes" id="UP001165082"/>
    </source>
</evidence>
<keyword evidence="2" id="KW-1185">Reference proteome</keyword>